<proteinExistence type="predicted"/>
<dbReference type="SUPFAM" id="SSF56281">
    <property type="entry name" value="Metallo-hydrolase/oxidoreductase"/>
    <property type="match status" value="1"/>
</dbReference>
<dbReference type="Pfam" id="PF13483">
    <property type="entry name" value="Lactamase_B_3"/>
    <property type="match status" value="1"/>
</dbReference>
<evidence type="ECO:0000313" key="1">
    <source>
        <dbReference type="EMBL" id="KZL94120.1"/>
    </source>
</evidence>
<protein>
    <submittedName>
        <fullName evidence="1">Beta-lactamase superfamily domain protein</fullName>
    </submittedName>
</protein>
<evidence type="ECO:0000313" key="2">
    <source>
        <dbReference type="Proteomes" id="UP000076603"/>
    </source>
</evidence>
<dbReference type="PANTHER" id="PTHR42967">
    <property type="entry name" value="METAL DEPENDENT HYDROLASE"/>
    <property type="match status" value="1"/>
</dbReference>
<reference evidence="1 2" key="1">
    <citation type="submission" date="2016-04" db="EMBL/GenBank/DDBJ databases">
        <title>Genome sequence of Clostridium magnum DSM 2767.</title>
        <authorList>
            <person name="Poehlein A."/>
            <person name="Uhlig R."/>
            <person name="Fischer R."/>
            <person name="Bahl H."/>
            <person name="Daniel R."/>
        </authorList>
    </citation>
    <scope>NUCLEOTIDE SEQUENCE [LARGE SCALE GENOMIC DNA]</scope>
    <source>
        <strain evidence="1 2">DSM 2767</strain>
    </source>
</reference>
<dbReference type="OrthoDB" id="36975at2"/>
<dbReference type="InterPro" id="IPR036866">
    <property type="entry name" value="RibonucZ/Hydroxyglut_hydro"/>
</dbReference>
<comment type="caution">
    <text evidence="1">The sequence shown here is derived from an EMBL/GenBank/DDBJ whole genome shotgun (WGS) entry which is preliminary data.</text>
</comment>
<organism evidence="1 2">
    <name type="scientific">Clostridium magnum DSM 2767</name>
    <dbReference type="NCBI Taxonomy" id="1121326"/>
    <lineage>
        <taxon>Bacteria</taxon>
        <taxon>Bacillati</taxon>
        <taxon>Bacillota</taxon>
        <taxon>Clostridia</taxon>
        <taxon>Eubacteriales</taxon>
        <taxon>Clostridiaceae</taxon>
        <taxon>Clostridium</taxon>
    </lineage>
</organism>
<dbReference type="Gene3D" id="3.60.15.10">
    <property type="entry name" value="Ribonuclease Z/Hydroxyacylglutathione hydrolase-like"/>
    <property type="match status" value="1"/>
</dbReference>
<dbReference type="AlphaFoldDB" id="A0A162UNQ8"/>
<dbReference type="PATRIC" id="fig|1121326.3.peg.1139"/>
<name>A0A162UNQ8_9CLOT</name>
<dbReference type="STRING" id="1121326.CLMAG_11730"/>
<dbReference type="Proteomes" id="UP000076603">
    <property type="component" value="Unassembled WGS sequence"/>
</dbReference>
<keyword evidence="2" id="KW-1185">Reference proteome</keyword>
<accession>A0A162UNQ8</accession>
<gene>
    <name evidence="1" type="ORF">CLMAG_11730</name>
</gene>
<dbReference type="EMBL" id="LWAE01000001">
    <property type="protein sequence ID" value="KZL94120.1"/>
    <property type="molecule type" value="Genomic_DNA"/>
</dbReference>
<dbReference type="RefSeq" id="WP_066619095.1">
    <property type="nucleotide sequence ID" value="NZ_FQXL01000009.1"/>
</dbReference>
<dbReference type="PANTHER" id="PTHR42967:SF1">
    <property type="entry name" value="MBL FOLD METALLO-HYDROLASE"/>
    <property type="match status" value="1"/>
</dbReference>
<sequence length="264" mass="30798">MINSKLKIHYIYHSCFAVETPNCFLVFDYYKEPDNNQESNLSKSFVLKDLITKQKNVLVFSSHSHHDHFNPAILEWEKYNQNIKYILSSDITLDSWKANYFKISQDEELFLKTKLEDAQNIPTSTEMNNELETVYIKAYGSTDIGISFFVKVDGINIFHAGDLNWWHWKEDSDEERKAAEENFKAEIDKIKGQPIDIAFFPVDPRLEEFYGIGAEYFIKEIALKTLIPMHFGDNSYITREFAEKNSKLPVKIVTITNPGEELKI</sequence>